<reference evidence="2" key="2">
    <citation type="submission" date="2011-02" db="EMBL/GenBank/DDBJ databases">
        <title>The complete genome of Syntrophobotulus glycolicus DSM 8271.</title>
        <authorList>
            <person name="Lucas S."/>
            <person name="Copeland A."/>
            <person name="Lapidus A."/>
            <person name="Bruce D."/>
            <person name="Goodwin L."/>
            <person name="Pitluck S."/>
            <person name="Kyrpides N."/>
            <person name="Mavromatis K."/>
            <person name="Pagani I."/>
            <person name="Ivanova N."/>
            <person name="Mikhailova N."/>
            <person name="Chertkov O."/>
            <person name="Held B."/>
            <person name="Detter J.C."/>
            <person name="Tapia R."/>
            <person name="Han C."/>
            <person name="Land M."/>
            <person name="Hauser L."/>
            <person name="Markowitz V."/>
            <person name="Cheng J.-F."/>
            <person name="Hugenholtz P."/>
            <person name="Woyke T."/>
            <person name="Wu D."/>
            <person name="Spring S."/>
            <person name="Schroeder M."/>
            <person name="Brambilla E."/>
            <person name="Klenk H.-P."/>
            <person name="Eisen J.A."/>
        </authorList>
    </citation>
    <scope>NUCLEOTIDE SEQUENCE [LARGE SCALE GENOMIC DNA]</scope>
    <source>
        <strain evidence="2">DSM 8271 / FlGlyR</strain>
    </source>
</reference>
<dbReference type="HOGENOM" id="CLU_147250_0_0_9"/>
<dbReference type="RefSeq" id="WP_013625254.1">
    <property type="nucleotide sequence ID" value="NC_015172.1"/>
</dbReference>
<sequence>MRLHFLQTNFPSGRSHILMRNADHSNTELYHYIMVLSNRGELWVDVFWPLDEESEKKTFSISEQQFWHTFREWRLLGLELGNSSQVAQMLAKKQLDKKAGLKKLV</sequence>
<dbReference type="OrthoDB" id="1797886at2"/>
<dbReference type="eggNOG" id="ENOG5032V08">
    <property type="taxonomic scope" value="Bacteria"/>
</dbReference>
<dbReference type="Proteomes" id="UP000007488">
    <property type="component" value="Chromosome"/>
</dbReference>
<protein>
    <submittedName>
        <fullName evidence="1">Uncharacterized protein</fullName>
    </submittedName>
</protein>
<dbReference type="EMBL" id="CP002547">
    <property type="protein sequence ID" value="ADY56387.1"/>
    <property type="molecule type" value="Genomic_DNA"/>
</dbReference>
<evidence type="ECO:0000313" key="2">
    <source>
        <dbReference type="Proteomes" id="UP000007488"/>
    </source>
</evidence>
<reference evidence="1 2" key="1">
    <citation type="journal article" date="2011" name="Stand. Genomic Sci.">
        <title>Complete genome sequence of Syntrophobotulus glycolicus type strain (FlGlyR).</title>
        <authorList>
            <person name="Han C."/>
            <person name="Mwirichia R."/>
            <person name="Chertkov O."/>
            <person name="Held B."/>
            <person name="Lapidus A."/>
            <person name="Nolan M."/>
            <person name="Lucas S."/>
            <person name="Hammon N."/>
            <person name="Deshpande S."/>
            <person name="Cheng J.F."/>
            <person name="Tapia R."/>
            <person name="Goodwin L."/>
            <person name="Pitluck S."/>
            <person name="Huntemann M."/>
            <person name="Liolios K."/>
            <person name="Ivanova N."/>
            <person name="Pagani I."/>
            <person name="Mavromatis K."/>
            <person name="Ovchinikova G."/>
            <person name="Pati A."/>
            <person name="Chen A."/>
            <person name="Palaniappan K."/>
            <person name="Land M."/>
            <person name="Hauser L."/>
            <person name="Brambilla E.M."/>
            <person name="Rohde M."/>
            <person name="Spring S."/>
            <person name="Sikorski J."/>
            <person name="Goker M."/>
            <person name="Woyke T."/>
            <person name="Bristow J."/>
            <person name="Eisen J.A."/>
            <person name="Markowitz V."/>
            <person name="Hugenholtz P."/>
            <person name="Kyrpides N.C."/>
            <person name="Klenk H.P."/>
            <person name="Detter J.C."/>
        </authorList>
    </citation>
    <scope>NUCLEOTIDE SEQUENCE [LARGE SCALE GENOMIC DNA]</scope>
    <source>
        <strain evidence="2">DSM 8271 / FlGlyR</strain>
    </source>
</reference>
<keyword evidence="2" id="KW-1185">Reference proteome</keyword>
<dbReference type="KEGG" id="sgy:Sgly_2096"/>
<dbReference type="AlphaFoldDB" id="F0T243"/>
<accession>F0T243</accession>
<name>F0T243_SYNGF</name>
<proteinExistence type="predicted"/>
<organism evidence="1 2">
    <name type="scientific">Syntrophobotulus glycolicus (strain DSM 8271 / FlGlyR)</name>
    <dbReference type="NCBI Taxonomy" id="645991"/>
    <lineage>
        <taxon>Bacteria</taxon>
        <taxon>Bacillati</taxon>
        <taxon>Bacillota</taxon>
        <taxon>Clostridia</taxon>
        <taxon>Eubacteriales</taxon>
        <taxon>Desulfitobacteriaceae</taxon>
        <taxon>Syntrophobotulus</taxon>
    </lineage>
</organism>
<gene>
    <name evidence="1" type="ordered locus">Sgly_2096</name>
</gene>
<evidence type="ECO:0000313" key="1">
    <source>
        <dbReference type="EMBL" id="ADY56387.1"/>
    </source>
</evidence>